<protein>
    <submittedName>
        <fullName evidence="1">Putative secreted protein</fullName>
    </submittedName>
</protein>
<sequence length="78" mass="8265">MLAGPSVSAFTALLEVSVCGFDLRSVALETGFASGLTFRSARRKVTLLSFCPRLFLATATYSASSSEVGLSILRHHSP</sequence>
<proteinExistence type="predicted"/>
<reference evidence="1" key="1">
    <citation type="submission" date="2019-12" db="EMBL/GenBank/DDBJ databases">
        <title>An insight into the sialome of adult female Ixodes ricinus ticks feeding for 6 days.</title>
        <authorList>
            <person name="Perner J."/>
            <person name="Ribeiro J.M.C."/>
        </authorList>
    </citation>
    <scope>NUCLEOTIDE SEQUENCE</scope>
    <source>
        <strain evidence="1">Semi-engorged</strain>
        <tissue evidence="1">Salivary glands</tissue>
    </source>
</reference>
<dbReference type="AlphaFoldDB" id="A0A6B0TV73"/>
<accession>A0A6B0TV73</accession>
<dbReference type="EMBL" id="GIFC01001829">
    <property type="protein sequence ID" value="MXU83912.1"/>
    <property type="molecule type" value="Transcribed_RNA"/>
</dbReference>
<name>A0A6B0TV73_IXORI</name>
<organism evidence="1">
    <name type="scientific">Ixodes ricinus</name>
    <name type="common">Common tick</name>
    <name type="synonym">Acarus ricinus</name>
    <dbReference type="NCBI Taxonomy" id="34613"/>
    <lineage>
        <taxon>Eukaryota</taxon>
        <taxon>Metazoa</taxon>
        <taxon>Ecdysozoa</taxon>
        <taxon>Arthropoda</taxon>
        <taxon>Chelicerata</taxon>
        <taxon>Arachnida</taxon>
        <taxon>Acari</taxon>
        <taxon>Parasitiformes</taxon>
        <taxon>Ixodida</taxon>
        <taxon>Ixodoidea</taxon>
        <taxon>Ixodidae</taxon>
        <taxon>Ixodinae</taxon>
        <taxon>Ixodes</taxon>
    </lineage>
</organism>
<evidence type="ECO:0000313" key="1">
    <source>
        <dbReference type="EMBL" id="MXU83912.1"/>
    </source>
</evidence>